<dbReference type="InterPro" id="IPR015424">
    <property type="entry name" value="PyrdxlP-dep_Trfase"/>
</dbReference>
<protein>
    <submittedName>
        <fullName evidence="5">DegT/DnrJ/EryC1/StrS family aminotransferase</fullName>
    </submittedName>
</protein>
<evidence type="ECO:0000313" key="5">
    <source>
        <dbReference type="EMBL" id="MBU3839108.1"/>
    </source>
</evidence>
<dbReference type="EMBL" id="JAHLFW010000104">
    <property type="protein sequence ID" value="MBU3839108.1"/>
    <property type="molecule type" value="Genomic_DNA"/>
</dbReference>
<proteinExistence type="inferred from homology"/>
<dbReference type="Gene3D" id="3.90.1150.10">
    <property type="entry name" value="Aspartate Aminotransferase, domain 1"/>
    <property type="match status" value="1"/>
</dbReference>
<keyword evidence="3 4" id="KW-0663">Pyridoxal phosphate</keyword>
<evidence type="ECO:0000256" key="4">
    <source>
        <dbReference type="RuleBase" id="RU004508"/>
    </source>
</evidence>
<dbReference type="FunFam" id="3.40.640.10:FF:000077">
    <property type="entry name" value="Spore coat polysaccharide biosynthesis protein spsC"/>
    <property type="match status" value="1"/>
</dbReference>
<comment type="caution">
    <text evidence="5">The sequence shown here is derived from an EMBL/GenBank/DDBJ whole genome shotgun (WGS) entry which is preliminary data.</text>
</comment>
<gene>
    <name evidence="5" type="ORF">H9777_12525</name>
</gene>
<reference evidence="5" key="1">
    <citation type="journal article" date="2021" name="PeerJ">
        <title>Extensive microbial diversity within the chicken gut microbiome revealed by metagenomics and culture.</title>
        <authorList>
            <person name="Gilroy R."/>
            <person name="Ravi A."/>
            <person name="Getino M."/>
            <person name="Pursley I."/>
            <person name="Horton D.L."/>
            <person name="Alikhan N.F."/>
            <person name="Baker D."/>
            <person name="Gharbi K."/>
            <person name="Hall N."/>
            <person name="Watson M."/>
            <person name="Adriaenssens E.M."/>
            <person name="Foster-Nyarko E."/>
            <person name="Jarju S."/>
            <person name="Secka A."/>
            <person name="Antonio M."/>
            <person name="Oren A."/>
            <person name="Chaudhuri R.R."/>
            <person name="La Ragione R."/>
            <person name="Hildebrand F."/>
            <person name="Pallen M.J."/>
        </authorList>
    </citation>
    <scope>NUCLEOTIDE SEQUENCE</scope>
    <source>
        <strain evidence="5">G4-2901</strain>
    </source>
</reference>
<dbReference type="PIRSF" id="PIRSF000390">
    <property type="entry name" value="PLP_StrS"/>
    <property type="match status" value="1"/>
</dbReference>
<dbReference type="Proteomes" id="UP000783796">
    <property type="component" value="Unassembled WGS sequence"/>
</dbReference>
<feature type="active site" description="Proton acceptor" evidence="2">
    <location>
        <position position="203"/>
    </location>
</feature>
<dbReference type="CDD" id="cd00616">
    <property type="entry name" value="AHBA_syn"/>
    <property type="match status" value="1"/>
</dbReference>
<dbReference type="GO" id="GO:0030170">
    <property type="term" value="F:pyridoxal phosphate binding"/>
    <property type="evidence" value="ECO:0007669"/>
    <property type="project" value="TreeGrafter"/>
</dbReference>
<dbReference type="Gene3D" id="3.40.640.10">
    <property type="entry name" value="Type I PLP-dependent aspartate aminotransferase-like (Major domain)"/>
    <property type="match status" value="1"/>
</dbReference>
<accession>A0A948TDC8</accession>
<dbReference type="GO" id="GO:0000271">
    <property type="term" value="P:polysaccharide biosynthetic process"/>
    <property type="evidence" value="ECO:0007669"/>
    <property type="project" value="TreeGrafter"/>
</dbReference>
<dbReference type="InterPro" id="IPR000653">
    <property type="entry name" value="DegT/StrS_aminotransferase"/>
</dbReference>
<dbReference type="Pfam" id="PF01041">
    <property type="entry name" value="DegT_DnrJ_EryC1"/>
    <property type="match status" value="1"/>
</dbReference>
<reference evidence="5" key="2">
    <citation type="submission" date="2021-04" db="EMBL/GenBank/DDBJ databases">
        <authorList>
            <person name="Gilroy R."/>
        </authorList>
    </citation>
    <scope>NUCLEOTIDE SEQUENCE</scope>
    <source>
        <strain evidence="5">G4-2901</strain>
    </source>
</reference>
<organism evidence="5 6">
    <name type="scientific">Candidatus Phocaeicola faecigallinarum</name>
    <dbReference type="NCBI Taxonomy" id="2838732"/>
    <lineage>
        <taxon>Bacteria</taxon>
        <taxon>Pseudomonadati</taxon>
        <taxon>Bacteroidota</taxon>
        <taxon>Bacteroidia</taxon>
        <taxon>Bacteroidales</taxon>
        <taxon>Bacteroidaceae</taxon>
        <taxon>Phocaeicola</taxon>
    </lineage>
</organism>
<sequence>MNTKLRNVPFSPPDMTEAEANEVRNAILSGWITTGPRTKKLEQIISNYVGTEKTVCLNSATAAMEMVLHVLGVGPGDEVIMPAYTYTASASVVAHVGATIVMVDSQKDNVEMDYDKLVDAITERTKVIVPVDIAGIVADLDKVKEIINRPEIIAKFNPKNDIQREIGRIVISSDCAHSFGASRNGKMAGAIADFSSFSFHAVKNFTTAEGGAMTWNLPFGNETVERQQVYYGSPIPFKENETWNEFIYRISQLFSLHGQNKDALAKTKLGAWEYDIIGPWYKCNMTDIMAALGLVQFERYPEMLAKRQRYVERYNEAFADLNVAYLNHKDDNHCSSHHLYLVRLLGKSREEANKVIEMMAERGIATNVHYKPLPMMTAYKALGFDIKDYPNAYHLFENEITLPLNTKMTEKDLEYVIENFIDIVKSLD</sequence>
<evidence type="ECO:0000256" key="1">
    <source>
        <dbReference type="ARBA" id="ARBA00037999"/>
    </source>
</evidence>
<dbReference type="PANTHER" id="PTHR30244:SF34">
    <property type="entry name" value="DTDP-4-AMINO-4,6-DIDEOXYGALACTOSE TRANSAMINASE"/>
    <property type="match status" value="1"/>
</dbReference>
<evidence type="ECO:0000256" key="2">
    <source>
        <dbReference type="PIRSR" id="PIRSR000390-1"/>
    </source>
</evidence>
<evidence type="ECO:0000256" key="3">
    <source>
        <dbReference type="PIRSR" id="PIRSR000390-2"/>
    </source>
</evidence>
<keyword evidence="5" id="KW-0808">Transferase</keyword>
<dbReference type="SUPFAM" id="SSF53383">
    <property type="entry name" value="PLP-dependent transferases"/>
    <property type="match status" value="1"/>
</dbReference>
<evidence type="ECO:0000313" key="6">
    <source>
        <dbReference type="Proteomes" id="UP000783796"/>
    </source>
</evidence>
<feature type="modified residue" description="N6-(pyridoxal phosphate)lysine" evidence="3">
    <location>
        <position position="203"/>
    </location>
</feature>
<dbReference type="PANTHER" id="PTHR30244">
    <property type="entry name" value="TRANSAMINASE"/>
    <property type="match status" value="1"/>
</dbReference>
<dbReference type="FunFam" id="3.90.1150.10:FF:000092">
    <property type="entry name" value="Capsular polysaccharide biosynthesis protein"/>
    <property type="match status" value="1"/>
</dbReference>
<dbReference type="AlphaFoldDB" id="A0A948TDC8"/>
<dbReference type="GO" id="GO:0008483">
    <property type="term" value="F:transaminase activity"/>
    <property type="evidence" value="ECO:0007669"/>
    <property type="project" value="UniProtKB-KW"/>
</dbReference>
<comment type="similarity">
    <text evidence="1 4">Belongs to the DegT/DnrJ/EryC1 family.</text>
</comment>
<dbReference type="InterPro" id="IPR015421">
    <property type="entry name" value="PyrdxlP-dep_Trfase_major"/>
</dbReference>
<name>A0A948TDC8_9BACT</name>
<dbReference type="InterPro" id="IPR015422">
    <property type="entry name" value="PyrdxlP-dep_Trfase_small"/>
</dbReference>
<keyword evidence="5" id="KW-0032">Aminotransferase</keyword>